<comment type="subcellular location">
    <subcellularLocation>
        <location evidence="1">Secreted</location>
        <location evidence="1">Cell wall</location>
    </subcellularLocation>
</comment>
<dbReference type="Proteomes" id="UP000176005">
    <property type="component" value="Unassembled WGS sequence"/>
</dbReference>
<reference evidence="12 13" key="1">
    <citation type="journal article" date="2016" name="Front. Microbiol.">
        <title>Comparative Genomics Analysis of Streptomyces Species Reveals Their Adaptation to the Marine Environment and Their Diversity at the Genomic Level.</title>
        <authorList>
            <person name="Tian X."/>
            <person name="Zhang Z."/>
            <person name="Yang T."/>
            <person name="Chen M."/>
            <person name="Li J."/>
            <person name="Chen F."/>
            <person name="Yang J."/>
            <person name="Li W."/>
            <person name="Zhang B."/>
            <person name="Zhang Z."/>
            <person name="Wu J."/>
            <person name="Zhang C."/>
            <person name="Long L."/>
            <person name="Xiao J."/>
        </authorList>
    </citation>
    <scope>NUCLEOTIDE SEQUENCE [LARGE SCALE GENOMIC DNA]</scope>
    <source>
        <strain evidence="12 13">SCSIO 10429</strain>
    </source>
</reference>
<dbReference type="AlphaFoldDB" id="A0A1E7L9S1"/>
<evidence type="ECO:0000313" key="13">
    <source>
        <dbReference type="Proteomes" id="UP000176005"/>
    </source>
</evidence>
<dbReference type="EMBL" id="LJGW01000110">
    <property type="protein sequence ID" value="OEV12904.1"/>
    <property type="molecule type" value="Genomic_DNA"/>
</dbReference>
<dbReference type="GO" id="GO:0007155">
    <property type="term" value="P:cell adhesion"/>
    <property type="evidence" value="ECO:0007669"/>
    <property type="project" value="UniProtKB-KW"/>
</dbReference>
<keyword evidence="9" id="KW-1133">Transmembrane helix</keyword>
<evidence type="ECO:0000256" key="9">
    <source>
        <dbReference type="SAM" id="Phobius"/>
    </source>
</evidence>
<feature type="domain" description="Chaplin" evidence="11">
    <location>
        <begin position="93"/>
        <end position="133"/>
    </location>
</feature>
<keyword evidence="9" id="KW-0812">Transmembrane</keyword>
<dbReference type="RefSeq" id="WP_070015537.1">
    <property type="nucleotide sequence ID" value="NZ_LJGW01000110.1"/>
</dbReference>
<evidence type="ECO:0000256" key="8">
    <source>
        <dbReference type="SAM" id="MobiDB-lite"/>
    </source>
</evidence>
<evidence type="ECO:0000256" key="7">
    <source>
        <dbReference type="PROSITE-ProRule" id="PRU01232"/>
    </source>
</evidence>
<dbReference type="PATRIC" id="fig|518642.10.peg.7323"/>
<evidence type="ECO:0000259" key="11">
    <source>
        <dbReference type="PROSITE" id="PS51884"/>
    </source>
</evidence>
<dbReference type="Pfam" id="PF03777">
    <property type="entry name" value="ChpA-C"/>
    <property type="match status" value="2"/>
</dbReference>
<keyword evidence="3" id="KW-0964">Secreted</keyword>
<evidence type="ECO:0000313" key="12">
    <source>
        <dbReference type="EMBL" id="OEV12904.1"/>
    </source>
</evidence>
<feature type="domain" description="Chaplin" evidence="11">
    <location>
        <begin position="40"/>
        <end position="80"/>
    </location>
</feature>
<dbReference type="PROSITE" id="PS51884">
    <property type="entry name" value="CHAPLIN"/>
    <property type="match status" value="2"/>
</dbReference>
<dbReference type="InterPro" id="IPR005528">
    <property type="entry name" value="ChpA-H"/>
</dbReference>
<feature type="region of interest" description="Disordered" evidence="8">
    <location>
        <begin position="124"/>
        <end position="195"/>
    </location>
</feature>
<keyword evidence="9" id="KW-0472">Membrane</keyword>
<evidence type="ECO:0000256" key="10">
    <source>
        <dbReference type="SAM" id="SignalP"/>
    </source>
</evidence>
<evidence type="ECO:0000256" key="3">
    <source>
        <dbReference type="ARBA" id="ARBA00022525"/>
    </source>
</evidence>
<feature type="chain" id="PRO_5009197166" description="Chaplin domain-containing protein" evidence="10">
    <location>
        <begin position="30"/>
        <end position="232"/>
    </location>
</feature>
<evidence type="ECO:0000256" key="5">
    <source>
        <dbReference type="ARBA" id="ARBA00022889"/>
    </source>
</evidence>
<keyword evidence="4 10" id="KW-0732">Signal</keyword>
<feature type="transmembrane region" description="Helical" evidence="9">
    <location>
        <begin position="204"/>
        <end position="223"/>
    </location>
</feature>
<evidence type="ECO:0000256" key="6">
    <source>
        <dbReference type="ARBA" id="ARBA00023087"/>
    </source>
</evidence>
<gene>
    <name evidence="12" type="ORF">AN218_05840</name>
</gene>
<accession>A0A1E7L9S1</accession>
<name>A0A1E7L9S1_9ACTN</name>
<feature type="signal peptide" evidence="10">
    <location>
        <begin position="1"/>
        <end position="29"/>
    </location>
</feature>
<comment type="caution">
    <text evidence="12">The sequence shown here is derived from an EMBL/GenBank/DDBJ whole genome shotgun (WGS) entry which is preliminary data.</text>
</comment>
<feature type="compositionally biased region" description="Low complexity" evidence="8">
    <location>
        <begin position="84"/>
        <end position="93"/>
    </location>
</feature>
<organism evidence="12 13">
    <name type="scientific">Streptomyces nanshensis</name>
    <dbReference type="NCBI Taxonomy" id="518642"/>
    <lineage>
        <taxon>Bacteria</taxon>
        <taxon>Bacillati</taxon>
        <taxon>Actinomycetota</taxon>
        <taxon>Actinomycetes</taxon>
        <taxon>Kitasatosporales</taxon>
        <taxon>Streptomycetaceae</taxon>
        <taxon>Streptomyces</taxon>
    </lineage>
</organism>
<sequence>MRQVTRKGLITVAAAGGVLATFSGGTAFADQGAAGSAANSPGVLSGNNVQVPVNVDADVCGNTVSVLGALNPSSGVDCSGGGSSQTSGSAQGSEGIGSGNNIEAPINAPVDVCGNSVSVVGIGNTPGGADCGDEASTPPADDEPDNPGPGTPDEPGTDTPGSENPGADNPGDDGTAPQTTPASDVRTQSEPVTGELAHTGAGDMIAYGAPLSAGLLVGGFVLYRRAARMARR</sequence>
<proteinExistence type="predicted"/>
<keyword evidence="2" id="KW-0134">Cell wall</keyword>
<keyword evidence="6 7" id="KW-0034">Amyloid</keyword>
<protein>
    <recommendedName>
        <fullName evidence="11">Chaplin domain-containing protein</fullName>
    </recommendedName>
</protein>
<feature type="compositionally biased region" description="Polar residues" evidence="8">
    <location>
        <begin position="176"/>
        <end position="191"/>
    </location>
</feature>
<keyword evidence="13" id="KW-1185">Reference proteome</keyword>
<evidence type="ECO:0000256" key="4">
    <source>
        <dbReference type="ARBA" id="ARBA00022729"/>
    </source>
</evidence>
<evidence type="ECO:0000256" key="1">
    <source>
        <dbReference type="ARBA" id="ARBA00004191"/>
    </source>
</evidence>
<keyword evidence="5" id="KW-0130">Cell adhesion</keyword>
<feature type="region of interest" description="Disordered" evidence="8">
    <location>
        <begin position="76"/>
        <end position="102"/>
    </location>
</feature>
<evidence type="ECO:0000256" key="2">
    <source>
        <dbReference type="ARBA" id="ARBA00022512"/>
    </source>
</evidence>